<comment type="caution">
    <text evidence="1">The sequence shown here is derived from an EMBL/GenBank/DDBJ whole genome shotgun (WGS) entry which is preliminary data.</text>
</comment>
<name>A0A2U2DQ63_9HYPH</name>
<evidence type="ECO:0000313" key="2">
    <source>
        <dbReference type="Proteomes" id="UP000245252"/>
    </source>
</evidence>
<proteinExistence type="predicted"/>
<keyword evidence="2" id="KW-1185">Reference proteome</keyword>
<evidence type="ECO:0000313" key="1">
    <source>
        <dbReference type="EMBL" id="PWE55448.1"/>
    </source>
</evidence>
<dbReference type="EMBL" id="QFBC01000006">
    <property type="protein sequence ID" value="PWE55448.1"/>
    <property type="molecule type" value="Genomic_DNA"/>
</dbReference>
<organism evidence="1 2">
    <name type="scientific">Metarhizobium album</name>
    <dbReference type="NCBI Taxonomy" id="2182425"/>
    <lineage>
        <taxon>Bacteria</taxon>
        <taxon>Pseudomonadati</taxon>
        <taxon>Pseudomonadota</taxon>
        <taxon>Alphaproteobacteria</taxon>
        <taxon>Hyphomicrobiales</taxon>
        <taxon>Rhizobiaceae</taxon>
        <taxon>Metarhizobium</taxon>
    </lineage>
</organism>
<gene>
    <name evidence="1" type="ORF">DEM27_15440</name>
</gene>
<reference evidence="1 2" key="1">
    <citation type="submission" date="2018-05" db="EMBL/GenBank/DDBJ databases">
        <title>The draft genome of strain NS-104.</title>
        <authorList>
            <person name="Hang P."/>
            <person name="Jiang J."/>
        </authorList>
    </citation>
    <scope>NUCLEOTIDE SEQUENCE [LARGE SCALE GENOMIC DNA]</scope>
    <source>
        <strain evidence="1 2">NS-104</strain>
    </source>
</reference>
<sequence>MNNLSEVDRIRSILTSPGGVQFRSVANVLAFETGVGPCECDSIFEALARDCGLVLPLAATPTHEGSEHVH</sequence>
<protein>
    <submittedName>
        <fullName evidence="1">Uncharacterized protein</fullName>
    </submittedName>
</protein>
<dbReference type="AlphaFoldDB" id="A0A2U2DQ63"/>
<dbReference type="Proteomes" id="UP000245252">
    <property type="component" value="Unassembled WGS sequence"/>
</dbReference>
<accession>A0A2U2DQ63</accession>